<protein>
    <submittedName>
        <fullName evidence="1">Uncharacterized protein</fullName>
    </submittedName>
</protein>
<evidence type="ECO:0000313" key="2">
    <source>
        <dbReference type="Proteomes" id="UP000276133"/>
    </source>
</evidence>
<keyword evidence="2" id="KW-1185">Reference proteome</keyword>
<dbReference type="EMBL" id="REGN01010731">
    <property type="protein sequence ID" value="RMZ98516.1"/>
    <property type="molecule type" value="Genomic_DNA"/>
</dbReference>
<dbReference type="Proteomes" id="UP000276133">
    <property type="component" value="Unassembled WGS sequence"/>
</dbReference>
<evidence type="ECO:0000313" key="1">
    <source>
        <dbReference type="EMBL" id="RMZ98516.1"/>
    </source>
</evidence>
<reference evidence="1 2" key="1">
    <citation type="journal article" date="2018" name="Sci. Rep.">
        <title>Genomic signatures of local adaptation to the degree of environmental predictability in rotifers.</title>
        <authorList>
            <person name="Franch-Gras L."/>
            <person name="Hahn C."/>
            <person name="Garcia-Roger E.M."/>
            <person name="Carmona M.J."/>
            <person name="Serra M."/>
            <person name="Gomez A."/>
        </authorList>
    </citation>
    <scope>NUCLEOTIDE SEQUENCE [LARGE SCALE GENOMIC DNA]</scope>
    <source>
        <strain evidence="1">HYR1</strain>
    </source>
</reference>
<sequence length="86" mass="10128">MIFLSKFNQNLYQNLFIFDFFGGIRPCCSRTLFLREIKEKIKKVVPTFCSEFSLVSESSSIKKDILNFIYEYENKLHKTCQLNGQG</sequence>
<comment type="caution">
    <text evidence="1">The sequence shown here is derived from an EMBL/GenBank/DDBJ whole genome shotgun (WGS) entry which is preliminary data.</text>
</comment>
<gene>
    <name evidence="1" type="ORF">BpHYR1_030773</name>
</gene>
<accession>A0A3M7PHC1</accession>
<organism evidence="1 2">
    <name type="scientific">Brachionus plicatilis</name>
    <name type="common">Marine rotifer</name>
    <name type="synonym">Brachionus muelleri</name>
    <dbReference type="NCBI Taxonomy" id="10195"/>
    <lineage>
        <taxon>Eukaryota</taxon>
        <taxon>Metazoa</taxon>
        <taxon>Spiralia</taxon>
        <taxon>Gnathifera</taxon>
        <taxon>Rotifera</taxon>
        <taxon>Eurotatoria</taxon>
        <taxon>Monogononta</taxon>
        <taxon>Pseudotrocha</taxon>
        <taxon>Ploima</taxon>
        <taxon>Brachionidae</taxon>
        <taxon>Brachionus</taxon>
    </lineage>
</organism>
<name>A0A3M7PHC1_BRAPC</name>
<proteinExistence type="predicted"/>
<dbReference type="AlphaFoldDB" id="A0A3M7PHC1"/>